<dbReference type="EMBL" id="BMJB01000001">
    <property type="protein sequence ID" value="GGA69783.1"/>
    <property type="molecule type" value="Genomic_DNA"/>
</dbReference>
<comment type="caution">
    <text evidence="1">The sequence shown here is derived from an EMBL/GenBank/DDBJ whole genome shotgun (WGS) entry which is preliminary data.</text>
</comment>
<reference evidence="1" key="2">
    <citation type="submission" date="2020-09" db="EMBL/GenBank/DDBJ databases">
        <authorList>
            <person name="Sun Q."/>
            <person name="Zhou Y."/>
        </authorList>
    </citation>
    <scope>NUCLEOTIDE SEQUENCE</scope>
    <source>
        <strain evidence="1">CGMCC 1.15447</strain>
    </source>
</reference>
<reference evidence="1" key="1">
    <citation type="journal article" date="2014" name="Int. J. Syst. Evol. Microbiol.">
        <title>Complete genome sequence of Corynebacterium casei LMG S-19264T (=DSM 44701T), isolated from a smear-ripened cheese.</title>
        <authorList>
            <consortium name="US DOE Joint Genome Institute (JGI-PGF)"/>
            <person name="Walter F."/>
            <person name="Albersmeier A."/>
            <person name="Kalinowski J."/>
            <person name="Ruckert C."/>
        </authorList>
    </citation>
    <scope>NUCLEOTIDE SEQUENCE</scope>
    <source>
        <strain evidence="1">CGMCC 1.15447</strain>
    </source>
</reference>
<evidence type="ECO:0000313" key="2">
    <source>
        <dbReference type="Proteomes" id="UP000648801"/>
    </source>
</evidence>
<protein>
    <submittedName>
        <fullName evidence="1">Uncharacterized protein</fullName>
    </submittedName>
</protein>
<gene>
    <name evidence="1" type="ORF">GCM10011507_21650</name>
</gene>
<dbReference type="AlphaFoldDB" id="A0A916RT16"/>
<evidence type="ECO:0000313" key="1">
    <source>
        <dbReference type="EMBL" id="GGA69783.1"/>
    </source>
</evidence>
<keyword evidence="2" id="KW-1185">Reference proteome</keyword>
<organism evidence="1 2">
    <name type="scientific">Edaphobacter acidisoli</name>
    <dbReference type="NCBI Taxonomy" id="2040573"/>
    <lineage>
        <taxon>Bacteria</taxon>
        <taxon>Pseudomonadati</taxon>
        <taxon>Acidobacteriota</taxon>
        <taxon>Terriglobia</taxon>
        <taxon>Terriglobales</taxon>
        <taxon>Acidobacteriaceae</taxon>
        <taxon>Edaphobacter</taxon>
    </lineage>
</organism>
<name>A0A916RT16_9BACT</name>
<sequence length="60" mass="6258">MQMTAANFPCAHALNRSPTRTTAARSAHLLCSLGSLVCTGGDRSLAGTAMRRLGKKRGGK</sequence>
<dbReference type="Proteomes" id="UP000648801">
    <property type="component" value="Unassembled WGS sequence"/>
</dbReference>
<proteinExistence type="predicted"/>
<accession>A0A916RT16</accession>